<evidence type="ECO:0000256" key="1">
    <source>
        <dbReference type="SAM" id="MobiDB-lite"/>
    </source>
</evidence>
<keyword evidence="3" id="KW-1185">Reference proteome</keyword>
<comment type="caution">
    <text evidence="2">The sequence shown here is derived from an EMBL/GenBank/DDBJ whole genome shotgun (WGS) entry which is preliminary data.</text>
</comment>
<dbReference type="EMBL" id="WVTA01000018">
    <property type="protein sequence ID" value="KAK3197485.1"/>
    <property type="molecule type" value="Genomic_DNA"/>
</dbReference>
<accession>A0AAN6LLM2</accession>
<sequence length="356" mass="40629">MEEQHISLVDRADQENSPERASQPGEQTQQPPQTPDAHIDVLYENQRGWFIFGLPLFSSRALWNLKIDQSPWVDAKFKPSPVNITNAQVPDPSWVWEWKSWYVDMSHDVDEEGWQYSLWFRGAAWHGNHPWFHSFVRRRRWLRKRVKQKLPPKSKINERLFGDTFSVGTTLARALTSPTGQSSSQDSGESSFDDEVKNVPTLMAKLKKAAIDREKIVFINRFIEDGGEELHYLAEQIPTIMSLLVFQNSRRQLLSTLMETIDAARAHRELHKKNGKPENDAEGRRINNLLKAVEAADAECKKLEYWSDIKKLAEEGAAGHATDPNAGWNEKWQGVDASGADHPKAPAPTELQSGEK</sequence>
<feature type="region of interest" description="Disordered" evidence="1">
    <location>
        <begin position="1"/>
        <end position="36"/>
    </location>
</feature>
<evidence type="ECO:0000313" key="2">
    <source>
        <dbReference type="EMBL" id="KAK3197485.1"/>
    </source>
</evidence>
<name>A0AAN6LLM2_9PLEO</name>
<reference evidence="2 3" key="1">
    <citation type="submission" date="2021-02" db="EMBL/GenBank/DDBJ databases">
        <title>Genome assembly of Pseudopithomyces chartarum.</title>
        <authorList>
            <person name="Jauregui R."/>
            <person name="Singh J."/>
            <person name="Voisey C."/>
        </authorList>
    </citation>
    <scope>NUCLEOTIDE SEQUENCE [LARGE SCALE GENOMIC DNA]</scope>
    <source>
        <strain evidence="2 3">AGR01</strain>
    </source>
</reference>
<feature type="compositionally biased region" description="Basic and acidic residues" evidence="1">
    <location>
        <begin position="1"/>
        <end position="18"/>
    </location>
</feature>
<feature type="region of interest" description="Disordered" evidence="1">
    <location>
        <begin position="175"/>
        <end position="194"/>
    </location>
</feature>
<evidence type="ECO:0000313" key="3">
    <source>
        <dbReference type="Proteomes" id="UP001280581"/>
    </source>
</evidence>
<feature type="region of interest" description="Disordered" evidence="1">
    <location>
        <begin position="317"/>
        <end position="356"/>
    </location>
</feature>
<dbReference type="AlphaFoldDB" id="A0AAN6LLM2"/>
<proteinExistence type="predicted"/>
<dbReference type="Proteomes" id="UP001280581">
    <property type="component" value="Unassembled WGS sequence"/>
</dbReference>
<feature type="compositionally biased region" description="Low complexity" evidence="1">
    <location>
        <begin position="180"/>
        <end position="190"/>
    </location>
</feature>
<dbReference type="PANTHER" id="PTHR23250:SF1">
    <property type="entry name" value="TECTONIN BETA-PROPELLER REPEAT-CONTAINING PROTEIN 1"/>
    <property type="match status" value="1"/>
</dbReference>
<organism evidence="2 3">
    <name type="scientific">Pseudopithomyces chartarum</name>
    <dbReference type="NCBI Taxonomy" id="1892770"/>
    <lineage>
        <taxon>Eukaryota</taxon>
        <taxon>Fungi</taxon>
        <taxon>Dikarya</taxon>
        <taxon>Ascomycota</taxon>
        <taxon>Pezizomycotina</taxon>
        <taxon>Dothideomycetes</taxon>
        <taxon>Pleosporomycetidae</taxon>
        <taxon>Pleosporales</taxon>
        <taxon>Massarineae</taxon>
        <taxon>Didymosphaeriaceae</taxon>
        <taxon>Pseudopithomyces</taxon>
    </lineage>
</organism>
<dbReference type="PANTHER" id="PTHR23250">
    <property type="entry name" value="DYSFERLIN-RELATED"/>
    <property type="match status" value="1"/>
</dbReference>
<dbReference type="InterPro" id="IPR051513">
    <property type="entry name" value="Tectonin_beta-prop"/>
</dbReference>
<gene>
    <name evidence="2" type="ORF">GRF29_216g387080</name>
</gene>
<protein>
    <recommendedName>
        <fullName evidence="4">Peroxin/Ferlin domain-containing protein</fullName>
    </recommendedName>
</protein>
<evidence type="ECO:0008006" key="4">
    <source>
        <dbReference type="Google" id="ProtNLM"/>
    </source>
</evidence>